<protein>
    <submittedName>
        <fullName evidence="1">Uncharacterized protein</fullName>
    </submittedName>
</protein>
<dbReference type="Proteomes" id="UP000199019">
    <property type="component" value="Unassembled WGS sequence"/>
</dbReference>
<dbReference type="EMBL" id="FOHB01000003">
    <property type="protein sequence ID" value="SES13469.1"/>
    <property type="molecule type" value="Genomic_DNA"/>
</dbReference>
<gene>
    <name evidence="1" type="ORF">SAMN05216199_2132</name>
</gene>
<proteinExistence type="predicted"/>
<evidence type="ECO:0000313" key="2">
    <source>
        <dbReference type="Proteomes" id="UP000199019"/>
    </source>
</evidence>
<organism evidence="1 2">
    <name type="scientific">Pedococcus cremeus</name>
    <dbReference type="NCBI Taxonomy" id="587636"/>
    <lineage>
        <taxon>Bacteria</taxon>
        <taxon>Bacillati</taxon>
        <taxon>Actinomycetota</taxon>
        <taxon>Actinomycetes</taxon>
        <taxon>Micrococcales</taxon>
        <taxon>Intrasporangiaceae</taxon>
        <taxon>Pedococcus</taxon>
    </lineage>
</organism>
<keyword evidence="2" id="KW-1185">Reference proteome</keyword>
<sequence length="35" mass="4032">MGSFIVIAILVTIAILAPIYGVDTRFDRDRQHRWS</sequence>
<evidence type="ECO:0000313" key="1">
    <source>
        <dbReference type="EMBL" id="SES13469.1"/>
    </source>
</evidence>
<accession>A0A1H9UVV8</accession>
<dbReference type="AlphaFoldDB" id="A0A1H9UVV8"/>
<reference evidence="2" key="1">
    <citation type="submission" date="2016-10" db="EMBL/GenBank/DDBJ databases">
        <authorList>
            <person name="Varghese N."/>
            <person name="Submissions S."/>
        </authorList>
    </citation>
    <scope>NUCLEOTIDE SEQUENCE [LARGE SCALE GENOMIC DNA]</scope>
    <source>
        <strain evidence="2">CGMCC 1.6963</strain>
    </source>
</reference>
<name>A0A1H9UVV8_9MICO</name>